<organism evidence="2 3">
    <name type="scientific">Tegillarca granosa</name>
    <name type="common">Malaysian cockle</name>
    <name type="synonym">Anadara granosa</name>
    <dbReference type="NCBI Taxonomy" id="220873"/>
    <lineage>
        <taxon>Eukaryota</taxon>
        <taxon>Metazoa</taxon>
        <taxon>Spiralia</taxon>
        <taxon>Lophotrochozoa</taxon>
        <taxon>Mollusca</taxon>
        <taxon>Bivalvia</taxon>
        <taxon>Autobranchia</taxon>
        <taxon>Pteriomorphia</taxon>
        <taxon>Arcoida</taxon>
        <taxon>Arcoidea</taxon>
        <taxon>Arcidae</taxon>
        <taxon>Tegillarca</taxon>
    </lineage>
</organism>
<evidence type="ECO:0000256" key="1">
    <source>
        <dbReference type="SAM" id="MobiDB-lite"/>
    </source>
</evidence>
<accession>A0ABQ9E2R7</accession>
<comment type="caution">
    <text evidence="2">The sequence shown here is derived from an EMBL/GenBank/DDBJ whole genome shotgun (WGS) entry which is preliminary data.</text>
</comment>
<feature type="region of interest" description="Disordered" evidence="1">
    <location>
        <begin position="108"/>
        <end position="132"/>
    </location>
</feature>
<reference evidence="2 3" key="1">
    <citation type="submission" date="2022-12" db="EMBL/GenBank/DDBJ databases">
        <title>Chromosome-level genome of Tegillarca granosa.</title>
        <authorList>
            <person name="Kim J."/>
        </authorList>
    </citation>
    <scope>NUCLEOTIDE SEQUENCE [LARGE SCALE GENOMIC DNA]</scope>
    <source>
        <strain evidence="2">Teg-2019</strain>
        <tissue evidence="2">Adductor muscle</tissue>
    </source>
</reference>
<name>A0ABQ9E2R7_TEGGR</name>
<feature type="region of interest" description="Disordered" evidence="1">
    <location>
        <begin position="58"/>
        <end position="92"/>
    </location>
</feature>
<proteinExistence type="predicted"/>
<protein>
    <submittedName>
        <fullName evidence="2">Uncharacterized protein</fullName>
    </submittedName>
</protein>
<dbReference type="Proteomes" id="UP001217089">
    <property type="component" value="Unassembled WGS sequence"/>
</dbReference>
<gene>
    <name evidence="2" type="ORF">KUTeg_024356</name>
</gene>
<evidence type="ECO:0000313" key="3">
    <source>
        <dbReference type="Proteomes" id="UP001217089"/>
    </source>
</evidence>
<evidence type="ECO:0000313" key="2">
    <source>
        <dbReference type="EMBL" id="KAJ8297825.1"/>
    </source>
</evidence>
<keyword evidence="3" id="KW-1185">Reference proteome</keyword>
<feature type="non-terminal residue" evidence="2">
    <location>
        <position position="1"/>
    </location>
</feature>
<sequence length="132" mass="15328">VFKKCNLFKTPVVPGISKGAITRYKTECFENKSAIEKIKFDLETQRKENEDLRKRLREFRKTHDDDDDDDDVADKSVPQKYRENRTIVRQKAQDAINNPTVLKDLFQSDTQIRASPEGGSTIESVKHLNKMK</sequence>
<dbReference type="EMBL" id="JARBDR010000923">
    <property type="protein sequence ID" value="KAJ8297825.1"/>
    <property type="molecule type" value="Genomic_DNA"/>
</dbReference>